<evidence type="ECO:0000313" key="4">
    <source>
        <dbReference type="EMBL" id="NEC23455.1"/>
    </source>
</evidence>
<dbReference type="Proteomes" id="UP000469670">
    <property type="component" value="Unassembled WGS sequence"/>
</dbReference>
<evidence type="ECO:0000313" key="3">
    <source>
        <dbReference type="EMBL" id="NEC21803.1"/>
    </source>
</evidence>
<keyword evidence="2" id="KW-1133">Transmembrane helix</keyword>
<keyword evidence="2" id="KW-0472">Membrane</keyword>
<proteinExistence type="predicted"/>
<evidence type="ECO:0000313" key="5">
    <source>
        <dbReference type="Proteomes" id="UP000469670"/>
    </source>
</evidence>
<gene>
    <name evidence="3" type="ORF">G3I50_26680</name>
    <name evidence="4" type="ORF">G3I50_35160</name>
</gene>
<feature type="coiled-coil region" evidence="1">
    <location>
        <begin position="35"/>
        <end position="62"/>
    </location>
</feature>
<feature type="transmembrane region" description="Helical" evidence="2">
    <location>
        <begin position="64"/>
        <end position="86"/>
    </location>
</feature>
<reference evidence="3 5" key="1">
    <citation type="submission" date="2020-01" db="EMBL/GenBank/DDBJ databases">
        <title>Insect and environment-associated Actinomycetes.</title>
        <authorList>
            <person name="Currrie C."/>
            <person name="Chevrette M."/>
            <person name="Carlson C."/>
            <person name="Stubbendieck R."/>
            <person name="Wendt-Pienkowski E."/>
        </authorList>
    </citation>
    <scope>NUCLEOTIDE SEQUENCE [LARGE SCALE GENOMIC DNA]</scope>
    <source>
        <strain evidence="3 5">SID7590</strain>
    </source>
</reference>
<evidence type="ECO:0000256" key="2">
    <source>
        <dbReference type="SAM" id="Phobius"/>
    </source>
</evidence>
<organism evidence="3 5">
    <name type="scientific">Streptomyces parvus</name>
    <dbReference type="NCBI Taxonomy" id="66428"/>
    <lineage>
        <taxon>Bacteria</taxon>
        <taxon>Bacillati</taxon>
        <taxon>Actinomycetota</taxon>
        <taxon>Actinomycetes</taxon>
        <taxon>Kitasatosporales</taxon>
        <taxon>Streptomycetaceae</taxon>
        <taxon>Streptomyces</taxon>
    </lineage>
</organism>
<keyword evidence="2" id="KW-0812">Transmembrane</keyword>
<dbReference type="AlphaFoldDB" id="A0A7K3S3B8"/>
<name>A0A7K3S3B8_9ACTN</name>
<dbReference type="EMBL" id="JAAGMP010001559">
    <property type="protein sequence ID" value="NEC23455.1"/>
    <property type="molecule type" value="Genomic_DNA"/>
</dbReference>
<keyword evidence="1" id="KW-0175">Coiled coil</keyword>
<comment type="caution">
    <text evidence="3">The sequence shown here is derived from an EMBL/GenBank/DDBJ whole genome shotgun (WGS) entry which is preliminary data.</text>
</comment>
<sequence>MTGEEDIVPEEQVALALAELRSALEVGFARMDGQLALLVQRSDQADKALQELEKRVAALEKTRWPLPTVAVLTSITAVAFTVIGVLRG</sequence>
<dbReference type="EMBL" id="JAAGMP010001186">
    <property type="protein sequence ID" value="NEC21803.1"/>
    <property type="molecule type" value="Genomic_DNA"/>
</dbReference>
<accession>A0A7K3S3B8</accession>
<evidence type="ECO:0000256" key="1">
    <source>
        <dbReference type="SAM" id="Coils"/>
    </source>
</evidence>
<protein>
    <submittedName>
        <fullName evidence="3">Uncharacterized protein</fullName>
    </submittedName>
</protein>